<dbReference type="InterPro" id="IPR002559">
    <property type="entry name" value="Transposase_11"/>
</dbReference>
<dbReference type="GO" id="GO:0004803">
    <property type="term" value="F:transposase activity"/>
    <property type="evidence" value="ECO:0007669"/>
    <property type="project" value="InterPro"/>
</dbReference>
<evidence type="ECO:0000313" key="3">
    <source>
        <dbReference type="EMBL" id="TDB61341.1"/>
    </source>
</evidence>
<evidence type="ECO:0000313" key="4">
    <source>
        <dbReference type="Proteomes" id="UP000295598"/>
    </source>
</evidence>
<name>A0A4R4K4C9_9GAMM</name>
<dbReference type="RefSeq" id="WP_132353029.1">
    <property type="nucleotide sequence ID" value="NZ_CAWOJO010000005.1"/>
</dbReference>
<dbReference type="NCBIfam" id="NF033580">
    <property type="entry name" value="transpos_IS5_3"/>
    <property type="match status" value="1"/>
</dbReference>
<dbReference type="PANTHER" id="PTHR30007:SF1">
    <property type="entry name" value="BLR1914 PROTEIN"/>
    <property type="match status" value="1"/>
</dbReference>
<feature type="domain" description="Insertion element IS402-like" evidence="2">
    <location>
        <begin position="7"/>
        <end position="80"/>
    </location>
</feature>
<dbReference type="PANTHER" id="PTHR30007">
    <property type="entry name" value="PHP DOMAIN PROTEIN"/>
    <property type="match status" value="1"/>
</dbReference>
<dbReference type="Pfam" id="PF13340">
    <property type="entry name" value="DUF4096"/>
    <property type="match status" value="1"/>
</dbReference>
<gene>
    <name evidence="3" type="ORF">C5467_05215</name>
</gene>
<protein>
    <submittedName>
        <fullName evidence="3">IS5 family transposase</fullName>
    </submittedName>
</protein>
<dbReference type="EMBL" id="PUJY01000005">
    <property type="protein sequence ID" value="TDB61341.1"/>
    <property type="molecule type" value="Genomic_DNA"/>
</dbReference>
<proteinExistence type="predicted"/>
<dbReference type="Proteomes" id="UP000295598">
    <property type="component" value="Unassembled WGS sequence"/>
</dbReference>
<dbReference type="InterPro" id="IPR025161">
    <property type="entry name" value="IS402-like_dom"/>
</dbReference>
<organism evidence="3 4">
    <name type="scientific">Photorhabdus khanii subsp. guanajuatensis</name>
    <dbReference type="NCBI Taxonomy" id="2100166"/>
    <lineage>
        <taxon>Bacteria</taxon>
        <taxon>Pseudomonadati</taxon>
        <taxon>Pseudomonadota</taxon>
        <taxon>Gammaproteobacteria</taxon>
        <taxon>Enterobacterales</taxon>
        <taxon>Morganellaceae</taxon>
        <taxon>Photorhabdus</taxon>
    </lineage>
</organism>
<dbReference type="AlphaFoldDB" id="A0A4R4K4C9"/>
<dbReference type="GO" id="GO:0006313">
    <property type="term" value="P:DNA transposition"/>
    <property type="evidence" value="ECO:0007669"/>
    <property type="project" value="InterPro"/>
</dbReference>
<feature type="domain" description="Transposase IS4-like" evidence="1">
    <location>
        <begin position="98"/>
        <end position="268"/>
    </location>
</feature>
<comment type="caution">
    <text evidence="3">The sequence shown here is derived from an EMBL/GenBank/DDBJ whole genome shotgun (WGS) entry which is preliminary data.</text>
</comment>
<sequence>MARYDIPDDAWILIEPCLPPVHSKRAGRPHVEHRRVMNGMFWVLCSGAPWRDLPERYGSWKTVYNRFNRGSKSGIINKIFNRLLSILDEKGLIDWSEICLDGSNIRASKDAAGAQKKHPDIADDHALGRSRGGYGTKIHLATDGKGFPLNLILTAGQAHESQSAILLLDGIGIQRQNGFMKRRGKAVLADKGYSGGKLRGYLRKLRIKSIIPYKINEKGSAEGRTQFDKQAYRDRNVVERGFSFLKSNRRIATRYEKTARNYLSMVKLGCIRLFYRRLNN</sequence>
<dbReference type="GO" id="GO:0003677">
    <property type="term" value="F:DNA binding"/>
    <property type="evidence" value="ECO:0007669"/>
    <property type="project" value="InterPro"/>
</dbReference>
<dbReference type="Pfam" id="PF01609">
    <property type="entry name" value="DDE_Tnp_1"/>
    <property type="match status" value="1"/>
</dbReference>
<accession>A0A4R4K4C9</accession>
<evidence type="ECO:0000259" key="1">
    <source>
        <dbReference type="Pfam" id="PF01609"/>
    </source>
</evidence>
<reference evidence="3 4" key="1">
    <citation type="journal article" date="2019" name="Int. J. Syst. Evol. Microbiol.">
        <title>Photorhabdus khanii subsp. guanajuatensis subsp. nov., isolated from Heterorhabditis atacamensis, and Photorhabdus luminescens subsp. mexicana subsp. nov., isolated from Heterorhabditis mexicana entomopathogenic nematodes.</title>
        <authorList>
            <person name="Machado R.A.R."/>
            <person name="Bruno P."/>
            <person name="Arce C.C.M."/>
            <person name="Liechti N."/>
            <person name="Kohler A."/>
            <person name="Bernal J."/>
            <person name="Bruggmann R."/>
            <person name="Turlings T.C.J."/>
        </authorList>
    </citation>
    <scope>NUCLEOTIDE SEQUENCE [LARGE SCALE GENOMIC DNA]</scope>
    <source>
        <strain evidence="3 4">MEX20-17</strain>
    </source>
</reference>
<evidence type="ECO:0000259" key="2">
    <source>
        <dbReference type="Pfam" id="PF13340"/>
    </source>
</evidence>